<dbReference type="RefSeq" id="XP_008864746.1">
    <property type="nucleotide sequence ID" value="XM_008866524.1"/>
</dbReference>
<accession>A0A024UJP6</accession>
<dbReference type="GeneID" id="20079904"/>
<dbReference type="OrthoDB" id="10537363at2759"/>
<organism evidence="1">
    <name type="scientific">Aphanomyces invadans</name>
    <dbReference type="NCBI Taxonomy" id="157072"/>
    <lineage>
        <taxon>Eukaryota</taxon>
        <taxon>Sar</taxon>
        <taxon>Stramenopiles</taxon>
        <taxon>Oomycota</taxon>
        <taxon>Saprolegniomycetes</taxon>
        <taxon>Saprolegniales</taxon>
        <taxon>Verrucalvaceae</taxon>
        <taxon>Aphanomyces</taxon>
    </lineage>
</organism>
<dbReference type="EMBL" id="KI913955">
    <property type="protein sequence ID" value="ETW06671.1"/>
    <property type="molecule type" value="Genomic_DNA"/>
</dbReference>
<sequence>MSCPKPKARRTSARTSSSLKGIAFAQRQMPVPGAASNHLFDQANTGVSGSTQSTGHTKATTNVNTVVFPSSQTSGNLSQLMRRCRSATSIRGKVAEAAVNECHGSMGKHALHTHIHCFNLDAERPPPRLKLSKAGLHSFKAKRDPIQGPNHSTTTRREDRTLKHRTELAAAQLEAEFISRLRQIDSLQLPKKRSIRLQVARDILDEIVLLDTTFGSMLGVIRDIFNDVLKYDEPSYPSVDGEFESALESPSHTHEECDMPNFFAAQTHVDNNSEGSSIAADPVHPLPKCIPRLNFASLHLFQDD</sequence>
<reference evidence="1" key="1">
    <citation type="submission" date="2013-12" db="EMBL/GenBank/DDBJ databases">
        <title>The Genome Sequence of Aphanomyces invadans NJM9701.</title>
        <authorList>
            <consortium name="The Broad Institute Genomics Platform"/>
            <person name="Russ C."/>
            <person name="Tyler B."/>
            <person name="van West P."/>
            <person name="Dieguez-Uribeondo J."/>
            <person name="Young S.K."/>
            <person name="Zeng Q."/>
            <person name="Gargeya S."/>
            <person name="Fitzgerald M."/>
            <person name="Abouelleil A."/>
            <person name="Alvarado L."/>
            <person name="Chapman S.B."/>
            <person name="Gainer-Dewar J."/>
            <person name="Goldberg J."/>
            <person name="Griggs A."/>
            <person name="Gujja S."/>
            <person name="Hansen M."/>
            <person name="Howarth C."/>
            <person name="Imamovic A."/>
            <person name="Ireland A."/>
            <person name="Larimer J."/>
            <person name="McCowan C."/>
            <person name="Murphy C."/>
            <person name="Pearson M."/>
            <person name="Poon T.W."/>
            <person name="Priest M."/>
            <person name="Roberts A."/>
            <person name="Saif S."/>
            <person name="Shea T."/>
            <person name="Sykes S."/>
            <person name="Wortman J."/>
            <person name="Nusbaum C."/>
            <person name="Birren B."/>
        </authorList>
    </citation>
    <scope>NUCLEOTIDE SEQUENCE [LARGE SCALE GENOMIC DNA]</scope>
    <source>
        <strain evidence="1">NJM9701</strain>
    </source>
</reference>
<protein>
    <submittedName>
        <fullName evidence="1">Uncharacterized protein</fullName>
    </submittedName>
</protein>
<proteinExistence type="predicted"/>
<name>A0A024UJP6_9STRA</name>
<gene>
    <name evidence="1" type="ORF">H310_02854</name>
</gene>
<dbReference type="VEuPathDB" id="FungiDB:H310_02854"/>
<dbReference type="AlphaFoldDB" id="A0A024UJP6"/>
<evidence type="ECO:0000313" key="1">
    <source>
        <dbReference type="EMBL" id="ETW06671.1"/>
    </source>
</evidence>